<dbReference type="HOGENOM" id="CLU_1648519_0_0_11"/>
<name>C0W790_9ACTO</name>
<dbReference type="eggNOG" id="COG1131">
    <property type="taxonomic scope" value="Bacteria"/>
</dbReference>
<keyword evidence="2" id="KW-1185">Reference proteome</keyword>
<dbReference type="RefSeq" id="WP_006548695.1">
    <property type="nucleotide sequence ID" value="NZ_DS999574.1"/>
</dbReference>
<sequence length="160" mass="17950">MENQSLEASFRIWELTRPLWMTHEAKRYLRLFEVDPDAVPARLSQGQRSAVDAAFALASHSPVLLLDEVHLGMDAVVRRRFWDTLLQMYSYERPTIVIASHEVGEIENLVEDVVVLGRGEGGNRVLAHGSADELRQAATPPGAPLADLTDVLEHMSRRKP</sequence>
<reference evidence="1 2" key="1">
    <citation type="submission" date="2009-01" db="EMBL/GenBank/DDBJ databases">
        <authorList>
            <person name="Qin X."/>
            <person name="Bachman B."/>
            <person name="Battles P."/>
            <person name="Bell A."/>
            <person name="Bess C."/>
            <person name="Bickham C."/>
            <person name="Chaboub L."/>
            <person name="Chen D."/>
            <person name="Coyle M."/>
            <person name="Deiros D.R."/>
            <person name="Dinh H."/>
            <person name="Forbes L."/>
            <person name="Fowler G."/>
            <person name="Francisco L."/>
            <person name="Fu Q."/>
            <person name="Gubbala S."/>
            <person name="Hale W."/>
            <person name="Han Y."/>
            <person name="Hemphill L."/>
            <person name="Highlander S.K."/>
            <person name="Hirani K."/>
            <person name="Hogues M."/>
            <person name="Jackson L."/>
            <person name="Jakkamsetti A."/>
            <person name="Javaid M."/>
            <person name="Jiang H."/>
            <person name="Korchina V."/>
            <person name="Kovar C."/>
            <person name="Lara F."/>
            <person name="Lee S."/>
            <person name="Mata R."/>
            <person name="Mathew T."/>
            <person name="Moen C."/>
            <person name="Morales K."/>
            <person name="Munidasa M."/>
            <person name="Nazareth L."/>
            <person name="Ngo R."/>
            <person name="Nguyen L."/>
            <person name="Okwuonu G."/>
            <person name="Ongeri F."/>
            <person name="Patil S."/>
            <person name="Petrosino J."/>
            <person name="Pham C."/>
            <person name="Pham P."/>
            <person name="Pu L.-L."/>
            <person name="Puazo M."/>
            <person name="Raj R."/>
            <person name="Reid J."/>
            <person name="Rouhana J."/>
            <person name="Saada N."/>
            <person name="Shang Y."/>
            <person name="Simmons D."/>
            <person name="Thornton R."/>
            <person name="Warren J."/>
            <person name="Weissenberger G."/>
            <person name="Zhang J."/>
            <person name="Zhang L."/>
            <person name="Zhou C."/>
            <person name="Zhu D."/>
            <person name="Muzny D."/>
            <person name="Worley K."/>
            <person name="Gibbs R."/>
        </authorList>
    </citation>
    <scope>NUCLEOTIDE SEQUENCE [LARGE SCALE GENOMIC DNA]</scope>
    <source>
        <strain evidence="1 2">DSM 15434</strain>
    </source>
</reference>
<dbReference type="PANTHER" id="PTHR43582">
    <property type="entry name" value="LINEARMYCIN RESISTANCE ATP-BINDING PROTEIN LNRL"/>
    <property type="match status" value="1"/>
</dbReference>
<dbReference type="PANTHER" id="PTHR43582:SF2">
    <property type="entry name" value="LINEARMYCIN RESISTANCE ATP-BINDING PROTEIN LNRL"/>
    <property type="match status" value="1"/>
</dbReference>
<comment type="caution">
    <text evidence="1">The sequence shown here is derived from an EMBL/GenBank/DDBJ whole genome shotgun (WGS) entry which is preliminary data.</text>
</comment>
<dbReference type="Gene3D" id="3.40.50.300">
    <property type="entry name" value="P-loop containing nucleotide triphosphate hydrolases"/>
    <property type="match status" value="1"/>
</dbReference>
<dbReference type="SUPFAM" id="SSF52540">
    <property type="entry name" value="P-loop containing nucleoside triphosphate hydrolases"/>
    <property type="match status" value="1"/>
</dbReference>
<accession>C0W790</accession>
<proteinExistence type="predicted"/>
<dbReference type="Proteomes" id="UP000004778">
    <property type="component" value="Unassembled WGS sequence"/>
</dbReference>
<dbReference type="InterPro" id="IPR027417">
    <property type="entry name" value="P-loop_NTPase"/>
</dbReference>
<organism evidence="1 2">
    <name type="scientific">Actinomyces urogenitalis DSM 15434</name>
    <dbReference type="NCBI Taxonomy" id="525246"/>
    <lineage>
        <taxon>Bacteria</taxon>
        <taxon>Bacillati</taxon>
        <taxon>Actinomycetota</taxon>
        <taxon>Actinomycetes</taxon>
        <taxon>Actinomycetales</taxon>
        <taxon>Actinomycetaceae</taxon>
        <taxon>Actinomyces</taxon>
    </lineage>
</organism>
<dbReference type="EMBL" id="ACFH01000117">
    <property type="protein sequence ID" value="EEH65400.1"/>
    <property type="molecule type" value="Genomic_DNA"/>
</dbReference>
<evidence type="ECO:0000313" key="2">
    <source>
        <dbReference type="Proteomes" id="UP000004778"/>
    </source>
</evidence>
<gene>
    <name evidence="1" type="ORF">HMPREF0058_1734</name>
</gene>
<dbReference type="GeneID" id="81708252"/>
<evidence type="ECO:0000313" key="1">
    <source>
        <dbReference type="EMBL" id="EEH65400.1"/>
    </source>
</evidence>
<evidence type="ECO:0008006" key="3">
    <source>
        <dbReference type="Google" id="ProtNLM"/>
    </source>
</evidence>
<protein>
    <recommendedName>
        <fullName evidence="3">ABC transporter domain-containing protein</fullName>
    </recommendedName>
</protein>
<dbReference type="STRING" id="103621.GCA_001067145_00894"/>
<dbReference type="AlphaFoldDB" id="C0W790"/>